<evidence type="ECO:0000313" key="1">
    <source>
        <dbReference type="EMBL" id="KAK2028845.1"/>
    </source>
</evidence>
<organism evidence="1 2">
    <name type="scientific">Colletotrichum zoysiae</name>
    <dbReference type="NCBI Taxonomy" id="1216348"/>
    <lineage>
        <taxon>Eukaryota</taxon>
        <taxon>Fungi</taxon>
        <taxon>Dikarya</taxon>
        <taxon>Ascomycota</taxon>
        <taxon>Pezizomycotina</taxon>
        <taxon>Sordariomycetes</taxon>
        <taxon>Hypocreomycetidae</taxon>
        <taxon>Glomerellales</taxon>
        <taxon>Glomerellaceae</taxon>
        <taxon>Colletotrichum</taxon>
        <taxon>Colletotrichum graminicola species complex</taxon>
    </lineage>
</organism>
<evidence type="ECO:0000313" key="2">
    <source>
        <dbReference type="Proteomes" id="UP001232148"/>
    </source>
</evidence>
<dbReference type="EMBL" id="MU842872">
    <property type="protein sequence ID" value="KAK2028845.1"/>
    <property type="molecule type" value="Genomic_DNA"/>
</dbReference>
<proteinExistence type="predicted"/>
<accession>A0AAD9M4N9</accession>
<reference evidence="1" key="1">
    <citation type="submission" date="2021-06" db="EMBL/GenBank/DDBJ databases">
        <title>Comparative genomics, transcriptomics and evolutionary studies reveal genomic signatures of adaptation to plant cell wall in hemibiotrophic fungi.</title>
        <authorList>
            <consortium name="DOE Joint Genome Institute"/>
            <person name="Baroncelli R."/>
            <person name="Diaz J.F."/>
            <person name="Benocci T."/>
            <person name="Peng M."/>
            <person name="Battaglia E."/>
            <person name="Haridas S."/>
            <person name="Andreopoulos W."/>
            <person name="Labutti K."/>
            <person name="Pangilinan J."/>
            <person name="Floch G.L."/>
            <person name="Makela M.R."/>
            <person name="Henrissat B."/>
            <person name="Grigoriev I.V."/>
            <person name="Crouch J.A."/>
            <person name="De Vries R.P."/>
            <person name="Sukno S.A."/>
            <person name="Thon M.R."/>
        </authorList>
    </citation>
    <scope>NUCLEOTIDE SEQUENCE</scope>
    <source>
        <strain evidence="1">MAFF235873</strain>
    </source>
</reference>
<gene>
    <name evidence="1" type="ORF">LX32DRAFT_639632</name>
</gene>
<keyword evidence="2" id="KW-1185">Reference proteome</keyword>
<protein>
    <submittedName>
        <fullName evidence="1">Uncharacterized protein</fullName>
    </submittedName>
</protein>
<dbReference type="Proteomes" id="UP001232148">
    <property type="component" value="Unassembled WGS sequence"/>
</dbReference>
<sequence length="72" mass="7856">MHAWSSLTWPLASRHFVLSSSAGPPSLQYQRGYAVPPASGSSLHSYWTPRRADRLPGISLSTRITQSSSEQG</sequence>
<name>A0AAD9M4N9_9PEZI</name>
<comment type="caution">
    <text evidence="1">The sequence shown here is derived from an EMBL/GenBank/DDBJ whole genome shotgun (WGS) entry which is preliminary data.</text>
</comment>
<dbReference type="AlphaFoldDB" id="A0AAD9M4N9"/>